<accession>A0ABU1YQS0</accession>
<evidence type="ECO:0000313" key="2">
    <source>
        <dbReference type="Proteomes" id="UP001180453"/>
    </source>
</evidence>
<dbReference type="RefSeq" id="WP_310268029.1">
    <property type="nucleotide sequence ID" value="NZ_JAVDXU010000003.1"/>
</dbReference>
<gene>
    <name evidence="1" type="ORF">J2X20_003876</name>
</gene>
<evidence type="ECO:0000313" key="1">
    <source>
        <dbReference type="EMBL" id="MDR7271208.1"/>
    </source>
</evidence>
<protein>
    <submittedName>
        <fullName evidence="1">Uncharacterized protein</fullName>
    </submittedName>
</protein>
<reference evidence="1 2" key="1">
    <citation type="submission" date="2023-07" db="EMBL/GenBank/DDBJ databases">
        <title>Sorghum-associated microbial communities from plants grown in Nebraska, USA.</title>
        <authorList>
            <person name="Schachtman D."/>
        </authorList>
    </citation>
    <scope>NUCLEOTIDE SEQUENCE [LARGE SCALE GENOMIC DNA]</scope>
    <source>
        <strain evidence="1 2">BE314</strain>
    </source>
</reference>
<proteinExistence type="predicted"/>
<organism evidence="1 2">
    <name type="scientific">Roseateles saccharophilus</name>
    <name type="common">Pseudomonas saccharophila</name>
    <dbReference type="NCBI Taxonomy" id="304"/>
    <lineage>
        <taxon>Bacteria</taxon>
        <taxon>Pseudomonadati</taxon>
        <taxon>Pseudomonadota</taxon>
        <taxon>Betaproteobacteria</taxon>
        <taxon>Burkholderiales</taxon>
        <taxon>Sphaerotilaceae</taxon>
        <taxon>Roseateles</taxon>
    </lineage>
</organism>
<comment type="caution">
    <text evidence="1">The sequence shown here is derived from an EMBL/GenBank/DDBJ whole genome shotgun (WGS) entry which is preliminary data.</text>
</comment>
<dbReference type="Proteomes" id="UP001180453">
    <property type="component" value="Unassembled WGS sequence"/>
</dbReference>
<keyword evidence="2" id="KW-1185">Reference proteome</keyword>
<sequence length="66" mass="7408">MQIPFQTLAQDSVLQIRDAMRRVKRLHEAMPQQGLPGGLFGGLVELPKPDAVVWADTEIDVRRVVL</sequence>
<dbReference type="EMBL" id="JAVDXU010000003">
    <property type="protein sequence ID" value="MDR7271208.1"/>
    <property type="molecule type" value="Genomic_DNA"/>
</dbReference>
<name>A0ABU1YQS0_ROSSA</name>